<keyword evidence="1" id="KW-0812">Transmembrane</keyword>
<protein>
    <submittedName>
        <fullName evidence="2">DUF4149 domain-containing protein</fullName>
    </submittedName>
</protein>
<keyword evidence="1" id="KW-1133">Transmembrane helix</keyword>
<feature type="transmembrane region" description="Helical" evidence="1">
    <location>
        <begin position="95"/>
        <end position="113"/>
    </location>
</feature>
<comment type="caution">
    <text evidence="2">The sequence shown here is derived from an EMBL/GenBank/DDBJ whole genome shotgun (WGS) entry which is preliminary data.</text>
</comment>
<name>A0ABS5XNL2_9GAMM</name>
<proteinExistence type="predicted"/>
<accession>A0ABS5XNL2</accession>
<feature type="transmembrane region" description="Helical" evidence="1">
    <location>
        <begin position="62"/>
        <end position="83"/>
    </location>
</feature>
<sequence length="149" mass="16109">MSKSATSDRRLLSRAGVMAWQLAQAFWVGGLWLLHFVVLPALDRIGLAPLLVEMVAGSLRPLLVAFAGFCTLVQALLLIQAVGATSLWRDLRGQLLLVAIALSAVFLLTRLWAPTALFWLNFSYLLLALCGLILVVQAAPSRAASGRAR</sequence>
<evidence type="ECO:0000256" key="1">
    <source>
        <dbReference type="SAM" id="Phobius"/>
    </source>
</evidence>
<evidence type="ECO:0000313" key="2">
    <source>
        <dbReference type="EMBL" id="MBT8768696.1"/>
    </source>
</evidence>
<keyword evidence="1" id="KW-0472">Membrane</keyword>
<feature type="transmembrane region" description="Helical" evidence="1">
    <location>
        <begin position="21"/>
        <end position="42"/>
    </location>
</feature>
<keyword evidence="3" id="KW-1185">Reference proteome</keyword>
<organism evidence="2 3">
    <name type="scientific">Metapseudomonas boanensis</name>
    <dbReference type="NCBI Taxonomy" id="2822138"/>
    <lineage>
        <taxon>Bacteria</taxon>
        <taxon>Pseudomonadati</taxon>
        <taxon>Pseudomonadota</taxon>
        <taxon>Gammaproteobacteria</taxon>
        <taxon>Pseudomonadales</taxon>
        <taxon>Pseudomonadaceae</taxon>
        <taxon>Metapseudomonas</taxon>
    </lineage>
</organism>
<evidence type="ECO:0000313" key="3">
    <source>
        <dbReference type="Proteomes" id="UP001519667"/>
    </source>
</evidence>
<dbReference type="EMBL" id="JAGTIS010000015">
    <property type="protein sequence ID" value="MBT8768696.1"/>
    <property type="molecule type" value="Genomic_DNA"/>
</dbReference>
<dbReference type="RefSeq" id="WP_215379436.1">
    <property type="nucleotide sequence ID" value="NZ_JAGTIS010000015.1"/>
</dbReference>
<dbReference type="Proteomes" id="UP001519667">
    <property type="component" value="Unassembled WGS sequence"/>
</dbReference>
<feature type="transmembrane region" description="Helical" evidence="1">
    <location>
        <begin position="119"/>
        <end position="139"/>
    </location>
</feature>
<gene>
    <name evidence="2" type="ORF">J7302_21530</name>
</gene>
<reference evidence="2 3" key="1">
    <citation type="submission" date="2021-04" db="EMBL/GenBank/DDBJ databases">
        <title>Pseudomonas boanensis sp. nov., a bacterium isolated from river water used for household purposes in Boane District, Mozambique.</title>
        <authorList>
            <person name="Nicklasson M."/>
            <person name="Martin-Rodriguez A.J."/>
            <person name="Thorell K."/>
            <person name="Neves L."/>
            <person name="Mussagy A."/>
            <person name="Rydberg H.A."/>
            <person name="Hernroth B."/>
            <person name="Svensson-Stadler L."/>
            <person name="Sjoling A."/>
        </authorList>
    </citation>
    <scope>NUCLEOTIDE SEQUENCE [LARGE SCALE GENOMIC DNA]</scope>
    <source>
        <strain evidence="2 3">DB1</strain>
    </source>
</reference>